<keyword evidence="10" id="KW-1185">Reference proteome</keyword>
<keyword evidence="4 7" id="KW-0812">Transmembrane</keyword>
<evidence type="ECO:0000256" key="5">
    <source>
        <dbReference type="ARBA" id="ARBA00022989"/>
    </source>
</evidence>
<evidence type="ECO:0000256" key="4">
    <source>
        <dbReference type="ARBA" id="ARBA00022692"/>
    </source>
</evidence>
<comment type="similarity">
    <text evidence="2">Belongs to the acyltransferase 3 family.</text>
</comment>
<keyword evidence="3" id="KW-1003">Cell membrane</keyword>
<dbReference type="Proteomes" id="UP001501476">
    <property type="component" value="Unassembled WGS sequence"/>
</dbReference>
<dbReference type="PANTHER" id="PTHR40074:SF2">
    <property type="entry name" value="O-ACETYLTRANSFERASE WECH"/>
    <property type="match status" value="1"/>
</dbReference>
<evidence type="ECO:0000256" key="1">
    <source>
        <dbReference type="ARBA" id="ARBA00004651"/>
    </source>
</evidence>
<sequence>MRLIAFDYFRAIAILCIVAGHSISYKSITSFDERVIANLIQGGSPLFVFISGFFFHHIFYRQFEYSSFMLKKVKNVLSPYLFLSSLALIYYLSSGISLPDAKELGVSSLTDWQDYIGMISLYLWTGRTSFAYWYIPFIMLIFLMSPLFISYIRQSLKTRLVIFIIALILAMIVHRPAGNLSPWHAVMYFLPMYLLGILVSMHCESVQRYLHNKAFILGITVVSLAILQAMVYPGFGNLHKLHPFTFDGLDILILQKIVLCFFFLSLLEKLSEHQPQNPLLRLLADASFAIYFIHPWVLIALVGYQRLPHLEQMSGLVQFIITFPLTILISLTLAYVIKRCIGTYSRFLTGW</sequence>
<feature type="transmembrane region" description="Helical" evidence="7">
    <location>
        <begin position="76"/>
        <end position="93"/>
    </location>
</feature>
<evidence type="ECO:0000313" key="10">
    <source>
        <dbReference type="Proteomes" id="UP001501476"/>
    </source>
</evidence>
<organism evidence="9 10">
    <name type="scientific">Methylophaga marina</name>
    <dbReference type="NCBI Taxonomy" id="45495"/>
    <lineage>
        <taxon>Bacteria</taxon>
        <taxon>Pseudomonadati</taxon>
        <taxon>Pseudomonadota</taxon>
        <taxon>Gammaproteobacteria</taxon>
        <taxon>Thiotrichales</taxon>
        <taxon>Piscirickettsiaceae</taxon>
        <taxon>Methylophaga</taxon>
    </lineage>
</organism>
<feature type="domain" description="Acyltransferase 3" evidence="8">
    <location>
        <begin position="4"/>
        <end position="334"/>
    </location>
</feature>
<feature type="transmembrane region" description="Helical" evidence="7">
    <location>
        <begin position="183"/>
        <end position="202"/>
    </location>
</feature>
<keyword evidence="5 7" id="KW-1133">Transmembrane helix</keyword>
<keyword evidence="6 7" id="KW-0472">Membrane</keyword>
<feature type="transmembrane region" description="Helical" evidence="7">
    <location>
        <begin position="159"/>
        <end position="177"/>
    </location>
</feature>
<keyword evidence="9" id="KW-0012">Acyltransferase</keyword>
<feature type="transmembrane region" description="Helical" evidence="7">
    <location>
        <begin position="35"/>
        <end position="55"/>
    </location>
</feature>
<dbReference type="PANTHER" id="PTHR40074">
    <property type="entry name" value="O-ACETYLTRANSFERASE WECH"/>
    <property type="match status" value="1"/>
</dbReference>
<feature type="transmembrane region" description="Helical" evidence="7">
    <location>
        <begin position="7"/>
        <end position="23"/>
    </location>
</feature>
<evidence type="ECO:0000256" key="7">
    <source>
        <dbReference type="SAM" id="Phobius"/>
    </source>
</evidence>
<keyword evidence="9" id="KW-0808">Transferase</keyword>
<feature type="transmembrane region" description="Helical" evidence="7">
    <location>
        <begin position="131"/>
        <end position="152"/>
    </location>
</feature>
<comment type="caution">
    <text evidence="9">The sequence shown here is derived from an EMBL/GenBank/DDBJ whole genome shotgun (WGS) entry which is preliminary data.</text>
</comment>
<feature type="transmembrane region" description="Helical" evidence="7">
    <location>
        <begin position="316"/>
        <end position="337"/>
    </location>
</feature>
<dbReference type="EMBL" id="BAAADG010000001">
    <property type="protein sequence ID" value="GAA0214134.1"/>
    <property type="molecule type" value="Genomic_DNA"/>
</dbReference>
<dbReference type="GO" id="GO:0016746">
    <property type="term" value="F:acyltransferase activity"/>
    <property type="evidence" value="ECO:0007669"/>
    <property type="project" value="UniProtKB-KW"/>
</dbReference>
<name>A0ABP3CT81_9GAMM</name>
<evidence type="ECO:0000256" key="6">
    <source>
        <dbReference type="ARBA" id="ARBA00023136"/>
    </source>
</evidence>
<feature type="transmembrane region" description="Helical" evidence="7">
    <location>
        <begin position="251"/>
        <end position="267"/>
    </location>
</feature>
<feature type="transmembrane region" description="Helical" evidence="7">
    <location>
        <begin position="214"/>
        <end position="231"/>
    </location>
</feature>
<protein>
    <submittedName>
        <fullName evidence="9">Acyltransferase</fullName>
    </submittedName>
</protein>
<evidence type="ECO:0000256" key="2">
    <source>
        <dbReference type="ARBA" id="ARBA00007400"/>
    </source>
</evidence>
<dbReference type="RefSeq" id="WP_286305338.1">
    <property type="nucleotide sequence ID" value="NZ_AP027741.1"/>
</dbReference>
<dbReference type="InterPro" id="IPR002656">
    <property type="entry name" value="Acyl_transf_3_dom"/>
</dbReference>
<evidence type="ECO:0000259" key="8">
    <source>
        <dbReference type="Pfam" id="PF01757"/>
    </source>
</evidence>
<gene>
    <name evidence="9" type="ORF">GCM10008964_02060</name>
</gene>
<accession>A0ABP3CT81</accession>
<feature type="transmembrane region" description="Helical" evidence="7">
    <location>
        <begin position="279"/>
        <end position="304"/>
    </location>
</feature>
<evidence type="ECO:0000313" key="9">
    <source>
        <dbReference type="EMBL" id="GAA0214134.1"/>
    </source>
</evidence>
<dbReference type="Pfam" id="PF01757">
    <property type="entry name" value="Acyl_transf_3"/>
    <property type="match status" value="1"/>
</dbReference>
<proteinExistence type="inferred from homology"/>
<evidence type="ECO:0000256" key="3">
    <source>
        <dbReference type="ARBA" id="ARBA00022475"/>
    </source>
</evidence>
<reference evidence="10" key="1">
    <citation type="journal article" date="2019" name="Int. J. Syst. Evol. Microbiol.">
        <title>The Global Catalogue of Microorganisms (GCM) 10K type strain sequencing project: providing services to taxonomists for standard genome sequencing and annotation.</title>
        <authorList>
            <consortium name="The Broad Institute Genomics Platform"/>
            <consortium name="The Broad Institute Genome Sequencing Center for Infectious Disease"/>
            <person name="Wu L."/>
            <person name="Ma J."/>
        </authorList>
    </citation>
    <scope>NUCLEOTIDE SEQUENCE [LARGE SCALE GENOMIC DNA]</scope>
    <source>
        <strain evidence="10">JCM 6886</strain>
    </source>
</reference>
<comment type="subcellular location">
    <subcellularLocation>
        <location evidence="1">Cell membrane</location>
        <topology evidence="1">Multi-pass membrane protein</topology>
    </subcellularLocation>
</comment>